<name>A0A9X3F9M4_9BACT</name>
<evidence type="ECO:0000313" key="1">
    <source>
        <dbReference type="EMBL" id="MCY1013941.1"/>
    </source>
</evidence>
<sequence>MAGLGQLTAGGAHEDALKLFARALASQEQVLGPDHASVAHTLLGRGDALIGLGRAAEAVPELERALAIREAAQVQPEELAEARFAVARALWDANGDRTRARALAEQAATTYPTAPGTEDARASVGKWLASHPAP</sequence>
<organism evidence="1 2">
    <name type="scientific">Nannocystis pusilla</name>
    <dbReference type="NCBI Taxonomy" id="889268"/>
    <lineage>
        <taxon>Bacteria</taxon>
        <taxon>Pseudomonadati</taxon>
        <taxon>Myxococcota</taxon>
        <taxon>Polyangia</taxon>
        <taxon>Nannocystales</taxon>
        <taxon>Nannocystaceae</taxon>
        <taxon>Nannocystis</taxon>
    </lineage>
</organism>
<dbReference type="EMBL" id="JAPNKE010000002">
    <property type="protein sequence ID" value="MCY1013941.1"/>
    <property type="molecule type" value="Genomic_DNA"/>
</dbReference>
<comment type="caution">
    <text evidence="1">The sequence shown here is derived from an EMBL/GenBank/DDBJ whole genome shotgun (WGS) entry which is preliminary data.</text>
</comment>
<protein>
    <submittedName>
        <fullName evidence="1">Tetratricopeptide repeat protein</fullName>
    </submittedName>
</protein>
<keyword evidence="2" id="KW-1185">Reference proteome</keyword>
<accession>A0A9X3F9M4</accession>
<dbReference type="Gene3D" id="1.25.40.10">
    <property type="entry name" value="Tetratricopeptide repeat domain"/>
    <property type="match status" value="1"/>
</dbReference>
<dbReference type="AlphaFoldDB" id="A0A9X3F9M4"/>
<dbReference type="RefSeq" id="WP_267778125.1">
    <property type="nucleotide sequence ID" value="NZ_JAPNKE010000002.1"/>
</dbReference>
<proteinExistence type="predicted"/>
<dbReference type="Proteomes" id="UP001150924">
    <property type="component" value="Unassembled WGS sequence"/>
</dbReference>
<dbReference type="Pfam" id="PF13424">
    <property type="entry name" value="TPR_12"/>
    <property type="match status" value="1"/>
</dbReference>
<gene>
    <name evidence="1" type="ORF">OV079_52130</name>
</gene>
<reference evidence="1" key="1">
    <citation type="submission" date="2022-11" db="EMBL/GenBank/DDBJ databases">
        <title>Minimal conservation of predation-associated metabolite biosynthetic gene clusters underscores biosynthetic potential of Myxococcota including descriptions for ten novel species: Archangium lansinium sp. nov., Myxococcus landrumus sp. nov., Nannocystis bai.</title>
        <authorList>
            <person name="Ahearne A."/>
            <person name="Stevens C."/>
            <person name="Phillips K."/>
        </authorList>
    </citation>
    <scope>NUCLEOTIDE SEQUENCE</scope>
    <source>
        <strain evidence="1">Na p29</strain>
    </source>
</reference>
<dbReference type="InterPro" id="IPR011990">
    <property type="entry name" value="TPR-like_helical_dom_sf"/>
</dbReference>
<dbReference type="SUPFAM" id="SSF48452">
    <property type="entry name" value="TPR-like"/>
    <property type="match status" value="1"/>
</dbReference>
<evidence type="ECO:0000313" key="2">
    <source>
        <dbReference type="Proteomes" id="UP001150924"/>
    </source>
</evidence>